<protein>
    <submittedName>
        <fullName evidence="2">Uncharacterized protein</fullName>
    </submittedName>
</protein>
<evidence type="ECO:0000313" key="2">
    <source>
        <dbReference type="EMBL" id="CAI6348673.1"/>
    </source>
</evidence>
<evidence type="ECO:0000256" key="1">
    <source>
        <dbReference type="SAM" id="MobiDB-lite"/>
    </source>
</evidence>
<feature type="compositionally biased region" description="Basic and acidic residues" evidence="1">
    <location>
        <begin position="10"/>
        <end position="27"/>
    </location>
</feature>
<reference evidence="2 3" key="1">
    <citation type="submission" date="2023-01" db="EMBL/GenBank/DDBJ databases">
        <authorList>
            <person name="Whitehead M."/>
        </authorList>
    </citation>
    <scope>NUCLEOTIDE SEQUENCE [LARGE SCALE GENOMIC DNA]</scope>
</reference>
<evidence type="ECO:0000313" key="3">
    <source>
        <dbReference type="Proteomes" id="UP001160148"/>
    </source>
</evidence>
<organism evidence="2 3">
    <name type="scientific">Macrosiphum euphorbiae</name>
    <name type="common">potato aphid</name>
    <dbReference type="NCBI Taxonomy" id="13131"/>
    <lineage>
        <taxon>Eukaryota</taxon>
        <taxon>Metazoa</taxon>
        <taxon>Ecdysozoa</taxon>
        <taxon>Arthropoda</taxon>
        <taxon>Hexapoda</taxon>
        <taxon>Insecta</taxon>
        <taxon>Pterygota</taxon>
        <taxon>Neoptera</taxon>
        <taxon>Paraneoptera</taxon>
        <taxon>Hemiptera</taxon>
        <taxon>Sternorrhyncha</taxon>
        <taxon>Aphidomorpha</taxon>
        <taxon>Aphidoidea</taxon>
        <taxon>Aphididae</taxon>
        <taxon>Macrosiphini</taxon>
        <taxon>Macrosiphum</taxon>
    </lineage>
</organism>
<dbReference type="AlphaFoldDB" id="A0AAV0W0I4"/>
<gene>
    <name evidence="2" type="ORF">MEUPH1_LOCUS5327</name>
</gene>
<dbReference type="EMBL" id="CARXXK010000001">
    <property type="protein sequence ID" value="CAI6348673.1"/>
    <property type="molecule type" value="Genomic_DNA"/>
</dbReference>
<feature type="region of interest" description="Disordered" evidence="1">
    <location>
        <begin position="1"/>
        <end position="39"/>
    </location>
</feature>
<proteinExistence type="predicted"/>
<name>A0AAV0W0I4_9HEMI</name>
<accession>A0AAV0W0I4</accession>
<dbReference type="Proteomes" id="UP001160148">
    <property type="component" value="Unassembled WGS sequence"/>
</dbReference>
<comment type="caution">
    <text evidence="2">The sequence shown here is derived from an EMBL/GenBank/DDBJ whole genome shotgun (WGS) entry which is preliminary data.</text>
</comment>
<sequence>MRRGSLCMRPYKESVMEKPEPTSKYEDEPVGDPIRLGPGQIMPRGYGISFM</sequence>
<keyword evidence="3" id="KW-1185">Reference proteome</keyword>